<name>A0A0A8ZQX6_ARUDO</name>
<evidence type="ECO:0000313" key="1">
    <source>
        <dbReference type="EMBL" id="JAD37247.1"/>
    </source>
</evidence>
<proteinExistence type="predicted"/>
<organism evidence="1">
    <name type="scientific">Arundo donax</name>
    <name type="common">Giant reed</name>
    <name type="synonym">Donax arundinaceus</name>
    <dbReference type="NCBI Taxonomy" id="35708"/>
    <lineage>
        <taxon>Eukaryota</taxon>
        <taxon>Viridiplantae</taxon>
        <taxon>Streptophyta</taxon>
        <taxon>Embryophyta</taxon>
        <taxon>Tracheophyta</taxon>
        <taxon>Spermatophyta</taxon>
        <taxon>Magnoliopsida</taxon>
        <taxon>Liliopsida</taxon>
        <taxon>Poales</taxon>
        <taxon>Poaceae</taxon>
        <taxon>PACMAD clade</taxon>
        <taxon>Arundinoideae</taxon>
        <taxon>Arundineae</taxon>
        <taxon>Arundo</taxon>
    </lineage>
</organism>
<reference evidence="1" key="2">
    <citation type="journal article" date="2015" name="Data Brief">
        <title>Shoot transcriptome of the giant reed, Arundo donax.</title>
        <authorList>
            <person name="Barrero R.A."/>
            <person name="Guerrero F.D."/>
            <person name="Moolhuijzen P."/>
            <person name="Goolsby J.A."/>
            <person name="Tidwell J."/>
            <person name="Bellgard S.E."/>
            <person name="Bellgard M.I."/>
        </authorList>
    </citation>
    <scope>NUCLEOTIDE SEQUENCE</scope>
    <source>
        <tissue evidence="1">Shoot tissue taken approximately 20 cm above the soil surface</tissue>
    </source>
</reference>
<dbReference type="EMBL" id="GBRH01260648">
    <property type="protein sequence ID" value="JAD37247.1"/>
    <property type="molecule type" value="Transcribed_RNA"/>
</dbReference>
<accession>A0A0A8ZQX6</accession>
<dbReference type="AlphaFoldDB" id="A0A0A8ZQX6"/>
<sequence length="59" mass="6947">MLQVSLKIVHQQFNITRFTQKSHYYLHTSCLQFNFMTSLSLSCPDFIFAFLVLSDSKLK</sequence>
<reference evidence="1" key="1">
    <citation type="submission" date="2014-09" db="EMBL/GenBank/DDBJ databases">
        <authorList>
            <person name="Magalhaes I.L.F."/>
            <person name="Oliveira U."/>
            <person name="Santos F.R."/>
            <person name="Vidigal T.H.D.A."/>
            <person name="Brescovit A.D."/>
            <person name="Santos A.J."/>
        </authorList>
    </citation>
    <scope>NUCLEOTIDE SEQUENCE</scope>
    <source>
        <tissue evidence="1">Shoot tissue taken approximately 20 cm above the soil surface</tissue>
    </source>
</reference>
<protein>
    <submittedName>
        <fullName evidence="1">Uncharacterized protein</fullName>
    </submittedName>
</protein>